<evidence type="ECO:0000313" key="3">
    <source>
        <dbReference type="EMBL" id="QVL34702.1"/>
    </source>
</evidence>
<keyword evidence="4" id="KW-1185">Reference proteome</keyword>
<dbReference type="KEGG" id="tsph:KIH39_12575"/>
<dbReference type="GO" id="GO:0016787">
    <property type="term" value="F:hydrolase activity"/>
    <property type="evidence" value="ECO:0007669"/>
    <property type="project" value="InterPro"/>
</dbReference>
<dbReference type="RefSeq" id="WP_213499950.1">
    <property type="nucleotide sequence ID" value="NZ_CP074694.1"/>
</dbReference>
<dbReference type="AlphaFoldDB" id="A0A8E6EXB3"/>
<gene>
    <name evidence="3" type="ORF">KIH39_12575</name>
</gene>
<dbReference type="Pfam" id="PF06439">
    <property type="entry name" value="3keto-disac_hyd"/>
    <property type="match status" value="1"/>
</dbReference>
<reference evidence="3" key="1">
    <citation type="submission" date="2021-05" db="EMBL/GenBank/DDBJ databases">
        <title>Complete genome sequence of the cellulolytic planctomycete Telmatocola sphagniphila SP2T and characterization of the first cellulase from planctomycetes.</title>
        <authorList>
            <person name="Rakitin A.L."/>
            <person name="Beletsky A.V."/>
            <person name="Naumoff D.G."/>
            <person name="Kulichevskaya I.S."/>
            <person name="Mardanov A.V."/>
            <person name="Ravin N.V."/>
            <person name="Dedysh S.N."/>
        </authorList>
    </citation>
    <scope>NUCLEOTIDE SEQUENCE</scope>
    <source>
        <strain evidence="3">SP2T</strain>
    </source>
</reference>
<accession>A0A8E6EXB3</accession>
<protein>
    <submittedName>
        <fullName evidence="3">DUF1080 domain-containing protein</fullName>
    </submittedName>
</protein>
<feature type="domain" description="3-keto-alpha-glucoside-1,2-lyase/3-keto-2-hydroxy-glucal hydratase" evidence="2">
    <location>
        <begin position="22"/>
        <end position="213"/>
    </location>
</feature>
<dbReference type="InterPro" id="IPR010496">
    <property type="entry name" value="AL/BT2_dom"/>
</dbReference>
<dbReference type="EMBL" id="CP074694">
    <property type="protein sequence ID" value="QVL34702.1"/>
    <property type="molecule type" value="Genomic_DNA"/>
</dbReference>
<keyword evidence="1" id="KW-0732">Signal</keyword>
<feature type="signal peptide" evidence="1">
    <location>
        <begin position="1"/>
        <end position="18"/>
    </location>
</feature>
<dbReference type="Proteomes" id="UP000676194">
    <property type="component" value="Chromosome"/>
</dbReference>
<dbReference type="Gene3D" id="2.60.120.560">
    <property type="entry name" value="Exo-inulinase, domain 1"/>
    <property type="match status" value="2"/>
</dbReference>
<evidence type="ECO:0000256" key="1">
    <source>
        <dbReference type="SAM" id="SignalP"/>
    </source>
</evidence>
<sequence length="378" mass="42608">MKRLLLLMAFFSPSLLQAEDKDFVPLFNGKDLSNWVNVNCAPETFTVKDGMIHCTGKPIGALRTPKMYENFVLELEWRHLEVGGNSGVFIWATPLGAPGVPFLRGIEVQVLDNGYNVKGKNEWYTTHGDIFPIHGASMKPIYKGNGQRCFPIEERSKSSPEWNHYRVTGNKGTLRLEVNGKQVSGGDECNYCKGYLGLESEGGAIDFRNIKIKELPPTDAPKDRTAPEAKDWKPLYTGVDLRGWKAKPNTSHWKVDDWQILALANPEAEDLWSEVSAKDFEVIFDRRLPEKADATKPMEIKIGNEKEFRKITAPSYPGWTRYTLTMMGNRYSVMDNRGGKTMSQEIPEGSLPSTRSIGLMASSSVNLNFANLYFRELK</sequence>
<organism evidence="3 4">
    <name type="scientific">Telmatocola sphagniphila</name>
    <dbReference type="NCBI Taxonomy" id="1123043"/>
    <lineage>
        <taxon>Bacteria</taxon>
        <taxon>Pseudomonadati</taxon>
        <taxon>Planctomycetota</taxon>
        <taxon>Planctomycetia</taxon>
        <taxon>Gemmatales</taxon>
        <taxon>Gemmataceae</taxon>
    </lineage>
</organism>
<evidence type="ECO:0000259" key="2">
    <source>
        <dbReference type="Pfam" id="PF06439"/>
    </source>
</evidence>
<name>A0A8E6EXB3_9BACT</name>
<proteinExistence type="predicted"/>
<feature type="chain" id="PRO_5034653835" evidence="1">
    <location>
        <begin position="19"/>
        <end position="378"/>
    </location>
</feature>
<evidence type="ECO:0000313" key="4">
    <source>
        <dbReference type="Proteomes" id="UP000676194"/>
    </source>
</evidence>